<feature type="transmembrane region" description="Helical" evidence="1">
    <location>
        <begin position="7"/>
        <end position="30"/>
    </location>
</feature>
<feature type="transmembrane region" description="Helical" evidence="1">
    <location>
        <begin position="104"/>
        <end position="125"/>
    </location>
</feature>
<reference evidence="2 3" key="1">
    <citation type="submission" date="2018-08" db="EMBL/GenBank/DDBJ databases">
        <title>Lysinibacillus sp. YLB-03 draft genome sequence.</title>
        <authorList>
            <person name="Yu L."/>
        </authorList>
    </citation>
    <scope>NUCLEOTIDE SEQUENCE [LARGE SCALE GENOMIC DNA]</scope>
    <source>
        <strain evidence="2 3">YLB-03</strain>
    </source>
</reference>
<proteinExistence type="predicted"/>
<evidence type="ECO:0008006" key="4">
    <source>
        <dbReference type="Google" id="ProtNLM"/>
    </source>
</evidence>
<name>A0A396SDQ8_9BACL</name>
<evidence type="ECO:0000313" key="2">
    <source>
        <dbReference type="EMBL" id="RHW39425.1"/>
    </source>
</evidence>
<keyword evidence="1" id="KW-1133">Transmembrane helix</keyword>
<dbReference type="Proteomes" id="UP000265692">
    <property type="component" value="Unassembled WGS sequence"/>
</dbReference>
<dbReference type="AlphaFoldDB" id="A0A396SDQ8"/>
<sequence length="175" mass="20039">MFRSVLFLQYAIILAISFVSGVVCFQFFPLDKSMQLIGYIDPRILELTDISKLGTIIPLVAWMVLVLFFATHSYLHVLAKFVVAVKITFFGFSSVFLLTQQESLLVYSVWWFPFQLVYCFLLFVLCSVYSAKKVGPQKKYFFSQRLFVTVLVALSVICAGEIAAISYVLPRFQLH</sequence>
<feature type="transmembrane region" description="Helical" evidence="1">
    <location>
        <begin position="50"/>
        <end position="70"/>
    </location>
</feature>
<dbReference type="RefSeq" id="WP_118874437.1">
    <property type="nucleotide sequence ID" value="NZ_QWEI01000001.1"/>
</dbReference>
<evidence type="ECO:0000256" key="1">
    <source>
        <dbReference type="SAM" id="Phobius"/>
    </source>
</evidence>
<dbReference type="OrthoDB" id="2734605at2"/>
<keyword evidence="3" id="KW-1185">Reference proteome</keyword>
<gene>
    <name evidence="2" type="ORF">D1B33_00855</name>
</gene>
<protein>
    <recommendedName>
        <fullName evidence="4">Stage II sporulation protein M</fullName>
    </recommendedName>
</protein>
<evidence type="ECO:0000313" key="3">
    <source>
        <dbReference type="Proteomes" id="UP000265692"/>
    </source>
</evidence>
<keyword evidence="1" id="KW-0472">Membrane</keyword>
<feature type="transmembrane region" description="Helical" evidence="1">
    <location>
        <begin position="77"/>
        <end position="98"/>
    </location>
</feature>
<dbReference type="EMBL" id="QWEI01000001">
    <property type="protein sequence ID" value="RHW39425.1"/>
    <property type="molecule type" value="Genomic_DNA"/>
</dbReference>
<keyword evidence="1" id="KW-0812">Transmembrane</keyword>
<organism evidence="2 3">
    <name type="scientific">Ureibacillus yapensis</name>
    <dbReference type="NCBI Taxonomy" id="2304605"/>
    <lineage>
        <taxon>Bacteria</taxon>
        <taxon>Bacillati</taxon>
        <taxon>Bacillota</taxon>
        <taxon>Bacilli</taxon>
        <taxon>Bacillales</taxon>
        <taxon>Caryophanaceae</taxon>
        <taxon>Ureibacillus</taxon>
    </lineage>
</organism>
<feature type="transmembrane region" description="Helical" evidence="1">
    <location>
        <begin position="146"/>
        <end position="169"/>
    </location>
</feature>
<accession>A0A396SDQ8</accession>
<comment type="caution">
    <text evidence="2">The sequence shown here is derived from an EMBL/GenBank/DDBJ whole genome shotgun (WGS) entry which is preliminary data.</text>
</comment>